<keyword evidence="1" id="KW-0378">Hydrolase</keyword>
<dbReference type="RefSeq" id="WP_301418825.1">
    <property type="nucleotide sequence ID" value="NZ_CP098023.1"/>
</dbReference>
<organism evidence="1 2">
    <name type="scientific">Microbulbifer spongiae</name>
    <dbReference type="NCBI Taxonomy" id="2944933"/>
    <lineage>
        <taxon>Bacteria</taxon>
        <taxon>Pseudomonadati</taxon>
        <taxon>Pseudomonadota</taxon>
        <taxon>Gammaproteobacteria</taxon>
        <taxon>Cellvibrionales</taxon>
        <taxon>Microbulbiferaceae</taxon>
        <taxon>Microbulbifer</taxon>
    </lineage>
</organism>
<reference evidence="1 2" key="1">
    <citation type="submission" date="2022-05" db="EMBL/GenBank/DDBJ databases">
        <title>Microbulbifer sp. nov., isolated from sponge.</title>
        <authorList>
            <person name="Gao L."/>
        </authorList>
    </citation>
    <scope>NUCLEOTIDE SEQUENCE [LARGE SCALE GENOMIC DNA]</scope>
    <source>
        <strain evidence="1 2">MI-G</strain>
    </source>
</reference>
<protein>
    <submittedName>
        <fullName evidence="1">Acyloxyacyl hydrolase</fullName>
    </submittedName>
</protein>
<evidence type="ECO:0000313" key="2">
    <source>
        <dbReference type="Proteomes" id="UP001321520"/>
    </source>
</evidence>
<sequence>MSYPPEVMCKSITASANYTGRIYCVILCVCGVTISPTVFAEQELIVSAGKGLGEALMQRNANSAAEMVGVHYAYRFASSGNASNHWQWWGQGSYSHMRLVHRNENQQQTIIEIKPVLRWYPRNEPSGTFGEAGVGASYLSRREFGDIQLSTKLNFALHFALGYRFSSGHTLSLRYSHFSNAYTNLPNPGFDFVAINGHFNF</sequence>
<gene>
    <name evidence="1" type="ORF">M8T91_08795</name>
</gene>
<keyword evidence="2" id="KW-1185">Reference proteome</keyword>
<dbReference type="Gene3D" id="2.40.160.20">
    <property type="match status" value="1"/>
</dbReference>
<proteinExistence type="predicted"/>
<dbReference type="GO" id="GO:0016787">
    <property type="term" value="F:hydrolase activity"/>
    <property type="evidence" value="ECO:0007669"/>
    <property type="project" value="UniProtKB-KW"/>
</dbReference>
<name>A0ABY9EH69_9GAMM</name>
<evidence type="ECO:0000313" key="1">
    <source>
        <dbReference type="EMBL" id="WKD51498.1"/>
    </source>
</evidence>
<dbReference type="EMBL" id="CP098023">
    <property type="protein sequence ID" value="WKD51498.1"/>
    <property type="molecule type" value="Genomic_DNA"/>
</dbReference>
<accession>A0ABY9EH69</accession>
<dbReference type="Proteomes" id="UP001321520">
    <property type="component" value="Chromosome"/>
</dbReference>
<dbReference type="Pfam" id="PF09411">
    <property type="entry name" value="PagL"/>
    <property type="match status" value="1"/>
</dbReference>
<dbReference type="InterPro" id="IPR018550">
    <property type="entry name" value="Lipid-A_deacylase-rel"/>
</dbReference>